<feature type="compositionally biased region" description="Basic residues" evidence="1">
    <location>
        <begin position="71"/>
        <end position="81"/>
    </location>
</feature>
<evidence type="ECO:0000313" key="3">
    <source>
        <dbReference type="Proteomes" id="UP001497516"/>
    </source>
</evidence>
<feature type="region of interest" description="Disordered" evidence="1">
    <location>
        <begin position="30"/>
        <end position="91"/>
    </location>
</feature>
<accession>A0AAV2F7T8</accession>
<proteinExistence type="predicted"/>
<reference evidence="2 3" key="1">
    <citation type="submission" date="2024-04" db="EMBL/GenBank/DDBJ databases">
        <authorList>
            <person name="Fracassetti M."/>
        </authorList>
    </citation>
    <scope>NUCLEOTIDE SEQUENCE [LARGE SCALE GENOMIC DNA]</scope>
</reference>
<dbReference type="Proteomes" id="UP001497516">
    <property type="component" value="Chromosome 6"/>
</dbReference>
<dbReference type="EMBL" id="OZ034819">
    <property type="protein sequence ID" value="CAL1393745.1"/>
    <property type="molecule type" value="Genomic_DNA"/>
</dbReference>
<organism evidence="2 3">
    <name type="scientific">Linum trigynum</name>
    <dbReference type="NCBI Taxonomy" id="586398"/>
    <lineage>
        <taxon>Eukaryota</taxon>
        <taxon>Viridiplantae</taxon>
        <taxon>Streptophyta</taxon>
        <taxon>Embryophyta</taxon>
        <taxon>Tracheophyta</taxon>
        <taxon>Spermatophyta</taxon>
        <taxon>Magnoliopsida</taxon>
        <taxon>eudicotyledons</taxon>
        <taxon>Gunneridae</taxon>
        <taxon>Pentapetalae</taxon>
        <taxon>rosids</taxon>
        <taxon>fabids</taxon>
        <taxon>Malpighiales</taxon>
        <taxon>Linaceae</taxon>
        <taxon>Linum</taxon>
    </lineage>
</organism>
<name>A0AAV2F7T8_9ROSI</name>
<keyword evidence="3" id="KW-1185">Reference proteome</keyword>
<gene>
    <name evidence="2" type="ORF">LTRI10_LOCUS34298</name>
</gene>
<feature type="compositionally biased region" description="Low complexity" evidence="1">
    <location>
        <begin position="47"/>
        <end position="58"/>
    </location>
</feature>
<protein>
    <submittedName>
        <fullName evidence="2">Uncharacterized protein</fullName>
    </submittedName>
</protein>
<feature type="compositionally biased region" description="Polar residues" evidence="1">
    <location>
        <begin position="59"/>
        <end position="69"/>
    </location>
</feature>
<dbReference type="AlphaFoldDB" id="A0AAV2F7T8"/>
<evidence type="ECO:0000256" key="1">
    <source>
        <dbReference type="SAM" id="MobiDB-lite"/>
    </source>
</evidence>
<sequence length="130" mass="14124">MIIGGMPVDADFSWFLKGKGKAKLAILDGQGNVLSSSKPSGARIDNTEPSTEPTNEPTASLTLARSQTAGARKRKHRSGRKMGKDSSEPPLLWEVWEGEHKKWLDENCVADMDLEQQNGFVAEAAEAPSE</sequence>
<evidence type="ECO:0000313" key="2">
    <source>
        <dbReference type="EMBL" id="CAL1393745.1"/>
    </source>
</evidence>